<accession>A0A1B6MFI2</accession>
<name>A0A1B6MFI2_9HEMI</name>
<dbReference type="AlphaFoldDB" id="A0A1B6MFI2"/>
<reference evidence="1" key="1">
    <citation type="submission" date="2015-11" db="EMBL/GenBank/DDBJ databases">
        <title>De novo transcriptome assembly of four potential Pierce s Disease insect vectors from Arizona vineyards.</title>
        <authorList>
            <person name="Tassone E.E."/>
        </authorList>
    </citation>
    <scope>NUCLEOTIDE SEQUENCE</scope>
</reference>
<feature type="non-terminal residue" evidence="1">
    <location>
        <position position="1"/>
    </location>
</feature>
<proteinExistence type="predicted"/>
<organism evidence="1">
    <name type="scientific">Graphocephala atropunctata</name>
    <dbReference type="NCBI Taxonomy" id="36148"/>
    <lineage>
        <taxon>Eukaryota</taxon>
        <taxon>Metazoa</taxon>
        <taxon>Ecdysozoa</taxon>
        <taxon>Arthropoda</taxon>
        <taxon>Hexapoda</taxon>
        <taxon>Insecta</taxon>
        <taxon>Pterygota</taxon>
        <taxon>Neoptera</taxon>
        <taxon>Paraneoptera</taxon>
        <taxon>Hemiptera</taxon>
        <taxon>Auchenorrhyncha</taxon>
        <taxon>Membracoidea</taxon>
        <taxon>Cicadellidae</taxon>
        <taxon>Cicadellinae</taxon>
        <taxon>Cicadellini</taxon>
        <taxon>Graphocephala</taxon>
    </lineage>
</organism>
<dbReference type="EMBL" id="GEBQ01005277">
    <property type="protein sequence ID" value="JAT34700.1"/>
    <property type="molecule type" value="Transcribed_RNA"/>
</dbReference>
<protein>
    <submittedName>
        <fullName evidence="1">Uncharacterized protein</fullName>
    </submittedName>
</protein>
<evidence type="ECO:0000313" key="1">
    <source>
        <dbReference type="EMBL" id="JAT34700.1"/>
    </source>
</evidence>
<feature type="non-terminal residue" evidence="1">
    <location>
        <position position="169"/>
    </location>
</feature>
<gene>
    <name evidence="1" type="ORF">g.2973</name>
</gene>
<sequence>EARKFLCSRKPPRSTCSDCPMCRKAAGKTRALNKDFQPQMGPIPETNEPQRIRLRAGRIKPTIKAIQPEEVGSRTIISESHRCKNLMVPKSDCTSKIPRPTTNLPDSKTYNLMMAQGYRPTPPFLCYRGNPAEDNELYLAPAFEDQILHRGSVVEGILCVCEEDKSCVM</sequence>